<keyword evidence="7" id="KW-1185">Reference proteome</keyword>
<dbReference type="Gene3D" id="3.40.710.10">
    <property type="entry name" value="DD-peptidase/beta-lactamase superfamily"/>
    <property type="match status" value="1"/>
</dbReference>
<gene>
    <name evidence="6" type="ORF">SAMN06269250_0073</name>
</gene>
<feature type="domain" description="Beta-lactamase class A catalytic" evidence="5">
    <location>
        <begin position="67"/>
        <end position="323"/>
    </location>
</feature>
<proteinExistence type="inferred from homology"/>
<dbReference type="InterPro" id="IPR045155">
    <property type="entry name" value="Beta-lactam_cat"/>
</dbReference>
<dbReference type="EC" id="3.5.2.6" evidence="3"/>
<accession>A0A286GX03</accession>
<keyword evidence="4" id="KW-1133">Transmembrane helix</keyword>
<evidence type="ECO:0000259" key="5">
    <source>
        <dbReference type="Pfam" id="PF13354"/>
    </source>
</evidence>
<evidence type="ECO:0000313" key="7">
    <source>
        <dbReference type="Proteomes" id="UP000219452"/>
    </source>
</evidence>
<dbReference type="AlphaFoldDB" id="A0A286GX03"/>
<sequence>MKQYKHDKSYRPLFINLLFLKSAFWLASLLLLVNLSGMAQPGKKDVAAQRLEQELNRIAAIAKAKVGICALHLESGKQVSLNLQERFPMASTVKIAIAVQLFTLIEQGKLSLMTMVDLQPSDLHPGSGTLDVLFAKPGVQLSVQNLLELMMVISDNSATDILLRLVGGTEAVQNRVRTLGIQGMSVDRTIIQLIADLEGITLPPSDKWTVGFYAKLDSTTTPETRRAAAARLKTDPRDTSTPDAMVNLLTQIYRGTALKPESRALLLGVMERCRGGAARLKGYLPPNTIIAHKTGSLDGSATDDVGIITLPGDAGHIAIAVFVGDSPMPLAEREQTIAHAARSIYDYFLYQPAIMSNTGR</sequence>
<evidence type="ECO:0000256" key="2">
    <source>
        <dbReference type="ARBA" id="ARBA00009009"/>
    </source>
</evidence>
<dbReference type="NCBIfam" id="NF033103">
    <property type="entry name" value="bla_class_A"/>
    <property type="match status" value="1"/>
</dbReference>
<dbReference type="Proteomes" id="UP000219452">
    <property type="component" value="Unassembled WGS sequence"/>
</dbReference>
<evidence type="ECO:0000313" key="6">
    <source>
        <dbReference type="EMBL" id="SOD99609.1"/>
    </source>
</evidence>
<dbReference type="InterPro" id="IPR000871">
    <property type="entry name" value="Beta-lactam_class-A"/>
</dbReference>
<reference evidence="7" key="1">
    <citation type="submission" date="2017-09" db="EMBL/GenBank/DDBJ databases">
        <authorList>
            <person name="Varghese N."/>
            <person name="Submissions S."/>
        </authorList>
    </citation>
    <scope>NUCLEOTIDE SEQUENCE [LARGE SCALE GENOMIC DNA]</scope>
    <source>
        <strain evidence="7">DSM 29961</strain>
    </source>
</reference>
<dbReference type="RefSeq" id="WP_245878034.1">
    <property type="nucleotide sequence ID" value="NZ_OCNH01000010.1"/>
</dbReference>
<dbReference type="EMBL" id="OCNH01000010">
    <property type="protein sequence ID" value="SOD99609.1"/>
    <property type="molecule type" value="Genomic_DNA"/>
</dbReference>
<evidence type="ECO:0000256" key="3">
    <source>
        <dbReference type="ARBA" id="ARBA00012865"/>
    </source>
</evidence>
<protein>
    <recommendedName>
        <fullName evidence="3">beta-lactamase</fullName>
        <ecNumber evidence="3">3.5.2.6</ecNumber>
    </recommendedName>
</protein>
<evidence type="ECO:0000256" key="4">
    <source>
        <dbReference type="SAM" id="Phobius"/>
    </source>
</evidence>
<comment type="similarity">
    <text evidence="2">Belongs to the class-A beta-lactamase family.</text>
</comment>
<dbReference type="GO" id="GO:0046677">
    <property type="term" value="P:response to antibiotic"/>
    <property type="evidence" value="ECO:0007669"/>
    <property type="project" value="InterPro"/>
</dbReference>
<comment type="catalytic activity">
    <reaction evidence="1">
        <text>a beta-lactam + H2O = a substituted beta-amino acid</text>
        <dbReference type="Rhea" id="RHEA:20401"/>
        <dbReference type="ChEBI" id="CHEBI:15377"/>
        <dbReference type="ChEBI" id="CHEBI:35627"/>
        <dbReference type="ChEBI" id="CHEBI:140347"/>
        <dbReference type="EC" id="3.5.2.6"/>
    </reaction>
</comment>
<organism evidence="6 7">
    <name type="scientific">Spirosoma fluviale</name>
    <dbReference type="NCBI Taxonomy" id="1597977"/>
    <lineage>
        <taxon>Bacteria</taxon>
        <taxon>Pseudomonadati</taxon>
        <taxon>Bacteroidota</taxon>
        <taxon>Cytophagia</taxon>
        <taxon>Cytophagales</taxon>
        <taxon>Cytophagaceae</taxon>
        <taxon>Spirosoma</taxon>
    </lineage>
</organism>
<dbReference type="InterPro" id="IPR012338">
    <property type="entry name" value="Beta-lactam/transpept-like"/>
</dbReference>
<dbReference type="GO" id="GO:0008800">
    <property type="term" value="F:beta-lactamase activity"/>
    <property type="evidence" value="ECO:0007669"/>
    <property type="project" value="UniProtKB-EC"/>
</dbReference>
<dbReference type="PRINTS" id="PR00118">
    <property type="entry name" value="BLACTAMASEA"/>
</dbReference>
<dbReference type="GO" id="GO:0030655">
    <property type="term" value="P:beta-lactam antibiotic catabolic process"/>
    <property type="evidence" value="ECO:0007669"/>
    <property type="project" value="InterPro"/>
</dbReference>
<dbReference type="PANTHER" id="PTHR35333">
    <property type="entry name" value="BETA-LACTAMASE"/>
    <property type="match status" value="1"/>
</dbReference>
<dbReference type="SUPFAM" id="SSF56601">
    <property type="entry name" value="beta-lactamase/transpeptidase-like"/>
    <property type="match status" value="1"/>
</dbReference>
<name>A0A286GX03_9BACT</name>
<keyword evidence="4" id="KW-0472">Membrane</keyword>
<feature type="transmembrane region" description="Helical" evidence="4">
    <location>
        <begin position="12"/>
        <end position="33"/>
    </location>
</feature>
<keyword evidence="4" id="KW-0812">Transmembrane</keyword>
<dbReference type="PANTHER" id="PTHR35333:SF3">
    <property type="entry name" value="BETA-LACTAMASE-TYPE TRANSPEPTIDASE FOLD CONTAINING PROTEIN"/>
    <property type="match status" value="1"/>
</dbReference>
<evidence type="ECO:0000256" key="1">
    <source>
        <dbReference type="ARBA" id="ARBA00001526"/>
    </source>
</evidence>
<dbReference type="Pfam" id="PF13354">
    <property type="entry name" value="Beta-lactamase2"/>
    <property type="match status" value="1"/>
</dbReference>